<evidence type="ECO:0000313" key="2">
    <source>
        <dbReference type="EMBL" id="RHI23272.1"/>
    </source>
</evidence>
<dbReference type="Proteomes" id="UP000285865">
    <property type="component" value="Unassembled WGS sequence"/>
</dbReference>
<dbReference type="EMBL" id="CVRQ01000014">
    <property type="protein sequence ID" value="CRL35220.1"/>
    <property type="molecule type" value="Genomic_DNA"/>
</dbReference>
<proteinExistence type="predicted"/>
<evidence type="ECO:0000313" key="3">
    <source>
        <dbReference type="Proteomes" id="UP000049472"/>
    </source>
</evidence>
<accession>A0A0M6WFM9</accession>
<dbReference type="RefSeq" id="WP_055061397.1">
    <property type="nucleotide sequence ID" value="NZ_CVRQ01000014.1"/>
</dbReference>
<evidence type="ECO:0000313" key="1">
    <source>
        <dbReference type="EMBL" id="CRL35220.1"/>
    </source>
</evidence>
<reference evidence="1" key="1">
    <citation type="submission" date="2015-05" db="EMBL/GenBank/DDBJ databases">
        <authorList>
            <person name="Wang D.B."/>
            <person name="Wang M."/>
        </authorList>
    </citation>
    <scope>NUCLEOTIDE SEQUENCE [LARGE SCALE GENOMIC DNA]</scope>
    <source>
        <strain evidence="1">T1-815</strain>
    </source>
</reference>
<organism evidence="1 3">
    <name type="scientific">Agathobacter rectalis</name>
    <dbReference type="NCBI Taxonomy" id="39491"/>
    <lineage>
        <taxon>Bacteria</taxon>
        <taxon>Bacillati</taxon>
        <taxon>Bacillota</taxon>
        <taxon>Clostridia</taxon>
        <taxon>Lachnospirales</taxon>
        <taxon>Lachnospiraceae</taxon>
        <taxon>Agathobacter</taxon>
    </lineage>
</organism>
<keyword evidence="3" id="KW-1185">Reference proteome</keyword>
<sequence>MSKEEMFVRSAYERGFLYFSDHAYEKMRKLKISQGQVVDCIKNGVLVEQQSGYDNEDPRMVFYNGHENSFYVVVTVTAMDHLVITVCQTDFTKWKKKGDGIERIK</sequence>
<protein>
    <submittedName>
        <fullName evidence="2">DUF4258 domain-containing protein</fullName>
    </submittedName>
</protein>
<reference evidence="3" key="2">
    <citation type="submission" date="2015-05" db="EMBL/GenBank/DDBJ databases">
        <authorList>
            <consortium name="Pathogen Informatics"/>
        </authorList>
    </citation>
    <scope>NUCLEOTIDE SEQUENCE [LARGE SCALE GENOMIC DNA]</scope>
    <source>
        <strain evidence="3">T1-815</strain>
    </source>
</reference>
<name>A0A0M6WFM9_9FIRM</name>
<dbReference type="Proteomes" id="UP000049472">
    <property type="component" value="Unassembled WGS sequence"/>
</dbReference>
<dbReference type="InterPro" id="IPR025354">
    <property type="entry name" value="DUF4258"/>
</dbReference>
<gene>
    <name evidence="2" type="ORF">DW172_07875</name>
    <name evidence="1" type="ORF">T1815_10401</name>
</gene>
<dbReference type="Pfam" id="PF14076">
    <property type="entry name" value="DUF4258"/>
    <property type="match status" value="1"/>
</dbReference>
<reference evidence="2 4" key="3">
    <citation type="submission" date="2018-08" db="EMBL/GenBank/DDBJ databases">
        <title>A genome reference for cultivated species of the human gut microbiota.</title>
        <authorList>
            <person name="Zou Y."/>
            <person name="Xue W."/>
            <person name="Luo G."/>
        </authorList>
    </citation>
    <scope>NUCLEOTIDE SEQUENCE [LARGE SCALE GENOMIC DNA]</scope>
    <source>
        <strain evidence="2 4">AM16-11</strain>
    </source>
</reference>
<evidence type="ECO:0000313" key="4">
    <source>
        <dbReference type="Proteomes" id="UP000285865"/>
    </source>
</evidence>
<dbReference type="AlphaFoldDB" id="A0A0M6WFM9"/>
<dbReference type="EMBL" id="QRKN01000004">
    <property type="protein sequence ID" value="RHI23272.1"/>
    <property type="molecule type" value="Genomic_DNA"/>
</dbReference>